<dbReference type="PROSITE" id="PS52016">
    <property type="entry name" value="TONB_DEPENDENT_REC_3"/>
    <property type="match status" value="1"/>
</dbReference>
<dbReference type="AlphaFoldDB" id="A0A8A4TS33"/>
<dbReference type="PANTHER" id="PTHR32552">
    <property type="entry name" value="FERRICHROME IRON RECEPTOR-RELATED"/>
    <property type="match status" value="1"/>
</dbReference>
<keyword evidence="9 10" id="KW-0998">Cell outer membrane</keyword>
<keyword evidence="3 10" id="KW-0813">Transport</keyword>
<proteinExistence type="inferred from homology"/>
<evidence type="ECO:0000259" key="12">
    <source>
        <dbReference type="Pfam" id="PF00593"/>
    </source>
</evidence>
<keyword evidence="7 10" id="KW-0472">Membrane</keyword>
<dbReference type="InterPro" id="IPR000531">
    <property type="entry name" value="Beta-barrel_TonB"/>
</dbReference>
<dbReference type="PANTHER" id="PTHR32552:SF84">
    <property type="entry name" value="TONB-DEPENDENT RECEPTOR-RELATED"/>
    <property type="match status" value="1"/>
</dbReference>
<accession>A0A8A4TS33</accession>
<dbReference type="Pfam" id="PF07715">
    <property type="entry name" value="Plug"/>
    <property type="match status" value="1"/>
</dbReference>
<keyword evidence="6 11" id="KW-0798">TonB box</keyword>
<dbReference type="GO" id="GO:0015344">
    <property type="term" value="F:siderophore uptake transmembrane transporter activity"/>
    <property type="evidence" value="ECO:0007669"/>
    <property type="project" value="TreeGrafter"/>
</dbReference>
<keyword evidence="15" id="KW-1185">Reference proteome</keyword>
<evidence type="ECO:0000256" key="10">
    <source>
        <dbReference type="PROSITE-ProRule" id="PRU01360"/>
    </source>
</evidence>
<name>A0A8A4TS33_SULCO</name>
<dbReference type="GO" id="GO:0009279">
    <property type="term" value="C:cell outer membrane"/>
    <property type="evidence" value="ECO:0007669"/>
    <property type="project" value="UniProtKB-SubCell"/>
</dbReference>
<evidence type="ECO:0000256" key="4">
    <source>
        <dbReference type="ARBA" id="ARBA00022452"/>
    </source>
</evidence>
<dbReference type="InterPro" id="IPR010105">
    <property type="entry name" value="TonB_sidphr_rcpt"/>
</dbReference>
<dbReference type="InterPro" id="IPR037066">
    <property type="entry name" value="Plug_dom_sf"/>
</dbReference>
<comment type="subcellular location">
    <subcellularLocation>
        <location evidence="1 10">Cell outer membrane</location>
        <topology evidence="1 10">Multi-pass membrane protein</topology>
    </subcellularLocation>
</comment>
<evidence type="ECO:0000313" key="15">
    <source>
        <dbReference type="Proteomes" id="UP000663929"/>
    </source>
</evidence>
<feature type="domain" description="TonB-dependent receptor-like beta-barrel" evidence="12">
    <location>
        <begin position="213"/>
        <end position="666"/>
    </location>
</feature>
<feature type="domain" description="TonB-dependent receptor plug" evidence="13">
    <location>
        <begin position="38"/>
        <end position="139"/>
    </location>
</feature>
<evidence type="ECO:0000313" key="14">
    <source>
        <dbReference type="EMBL" id="QTD51831.1"/>
    </source>
</evidence>
<reference evidence="14" key="1">
    <citation type="submission" date="2021-03" db="EMBL/GenBank/DDBJ databases">
        <title>Acanthopleuribacteraceae sp. M133.</title>
        <authorList>
            <person name="Wang G."/>
        </authorList>
    </citation>
    <scope>NUCLEOTIDE SEQUENCE</scope>
    <source>
        <strain evidence="14">M133</strain>
    </source>
</reference>
<evidence type="ECO:0000256" key="8">
    <source>
        <dbReference type="ARBA" id="ARBA00023170"/>
    </source>
</evidence>
<dbReference type="Gene3D" id="2.170.130.10">
    <property type="entry name" value="TonB-dependent receptor, plug domain"/>
    <property type="match status" value="1"/>
</dbReference>
<dbReference type="SUPFAM" id="SSF56935">
    <property type="entry name" value="Porins"/>
    <property type="match status" value="1"/>
</dbReference>
<dbReference type="Gene3D" id="2.40.170.20">
    <property type="entry name" value="TonB-dependent receptor, beta-barrel domain"/>
    <property type="match status" value="1"/>
</dbReference>
<gene>
    <name evidence="14" type="ORF">J3U87_05115</name>
</gene>
<evidence type="ECO:0000256" key="6">
    <source>
        <dbReference type="ARBA" id="ARBA00023077"/>
    </source>
</evidence>
<evidence type="ECO:0000256" key="2">
    <source>
        <dbReference type="ARBA" id="ARBA00009810"/>
    </source>
</evidence>
<evidence type="ECO:0000256" key="5">
    <source>
        <dbReference type="ARBA" id="ARBA00022692"/>
    </source>
</evidence>
<evidence type="ECO:0000256" key="11">
    <source>
        <dbReference type="RuleBase" id="RU003357"/>
    </source>
</evidence>
<dbReference type="NCBIfam" id="TIGR01783">
    <property type="entry name" value="TonB-siderophor"/>
    <property type="match status" value="1"/>
</dbReference>
<dbReference type="EMBL" id="CP071793">
    <property type="protein sequence ID" value="QTD51831.1"/>
    <property type="molecule type" value="Genomic_DNA"/>
</dbReference>
<evidence type="ECO:0000259" key="13">
    <source>
        <dbReference type="Pfam" id="PF07715"/>
    </source>
</evidence>
<evidence type="ECO:0000256" key="7">
    <source>
        <dbReference type="ARBA" id="ARBA00023136"/>
    </source>
</evidence>
<dbReference type="InterPro" id="IPR039426">
    <property type="entry name" value="TonB-dep_rcpt-like"/>
</dbReference>
<keyword evidence="5 10" id="KW-0812">Transmembrane</keyword>
<dbReference type="GO" id="GO:0038023">
    <property type="term" value="F:signaling receptor activity"/>
    <property type="evidence" value="ECO:0007669"/>
    <property type="project" value="InterPro"/>
</dbReference>
<evidence type="ECO:0000256" key="1">
    <source>
        <dbReference type="ARBA" id="ARBA00004571"/>
    </source>
</evidence>
<protein>
    <submittedName>
        <fullName evidence="14">TonB-dependent receptor</fullName>
    </submittedName>
</protein>
<dbReference type="RefSeq" id="WP_237381951.1">
    <property type="nucleotide sequence ID" value="NZ_CP071793.1"/>
</dbReference>
<keyword evidence="8 14" id="KW-0675">Receptor</keyword>
<dbReference type="InterPro" id="IPR012910">
    <property type="entry name" value="Plug_dom"/>
</dbReference>
<dbReference type="CDD" id="cd01347">
    <property type="entry name" value="ligand_gated_channel"/>
    <property type="match status" value="1"/>
</dbReference>
<evidence type="ECO:0000256" key="3">
    <source>
        <dbReference type="ARBA" id="ARBA00022448"/>
    </source>
</evidence>
<dbReference type="Pfam" id="PF00593">
    <property type="entry name" value="TonB_dep_Rec_b-barrel"/>
    <property type="match status" value="1"/>
</dbReference>
<dbReference type="KEGG" id="scor:J3U87_05115"/>
<keyword evidence="4 10" id="KW-1134">Transmembrane beta strand</keyword>
<dbReference type="GO" id="GO:0015891">
    <property type="term" value="P:siderophore transport"/>
    <property type="evidence" value="ECO:0007669"/>
    <property type="project" value="InterPro"/>
</dbReference>
<sequence>MTELSLQDLLELRVTEVAVRELGLDHIPKTGSRLGLNAMEMPVSVDIIAKDTTRARGLKSVTEAAENLVGVLSGESPAEPSSFSIRGYTRDSIAILRDGIRAGPSTMTMRPQNVFNLERIEIYKGPGSLHHGPSTAGGAINMVTRKPVLQLPQTYELFASLGRYDTYDVGFGAGGPMGDDAAYRIDVNHTQSSGWVDETDSESLNLTASLLWRLGNQLDLTLSADYLNDDLPAYWGTPLISESFAEDPIDGVVETNDGRVLDERLRFTNYNVTDQLSESEHLWARATAEWLPALGWNITNTLFYFEADRAWRNAENYVFDEDVARIDRDRFFVFHDQELYGNQLDVIHVANWNGRENRMVLGLDYSRIDFSRVRGFPDGDQVDPLAPEPGLFGPQVRWSSPTQITTLAGIFEDAVQVSARWRLFFGARYDDIDLNRDNFDPEGTFLAEDSFERDFNPFSFRLGSVYRFSPGGTIYGNWSTGHDPVGSNILLVNANENFDLTDITQTEIGLKVAGKDGTYQYTLALFDSQRDDILLQVTHNNTVSNVGSQSARGIELAGMAQLSETDRIGGTLAFTDAEYGEFVDPDFGVNATGNRPHNVPKWVASAWVSSSKPIGLPVDVGVGLRYVGDRFANFDNTITLKSYTLVNMFAAYQMKKYRIALNVRNLFDTDYIPWGDIFYPNQLAIGAPRTFELSFHMKL</sequence>
<dbReference type="Proteomes" id="UP000663929">
    <property type="component" value="Chromosome"/>
</dbReference>
<organism evidence="14 15">
    <name type="scientific">Sulfidibacter corallicola</name>
    <dbReference type="NCBI Taxonomy" id="2818388"/>
    <lineage>
        <taxon>Bacteria</taxon>
        <taxon>Pseudomonadati</taxon>
        <taxon>Acidobacteriota</taxon>
        <taxon>Holophagae</taxon>
        <taxon>Acanthopleuribacterales</taxon>
        <taxon>Acanthopleuribacteraceae</taxon>
        <taxon>Sulfidibacter</taxon>
    </lineage>
</organism>
<dbReference type="InterPro" id="IPR036942">
    <property type="entry name" value="Beta-barrel_TonB_sf"/>
</dbReference>
<evidence type="ECO:0000256" key="9">
    <source>
        <dbReference type="ARBA" id="ARBA00023237"/>
    </source>
</evidence>
<comment type="similarity">
    <text evidence="2 10 11">Belongs to the TonB-dependent receptor family.</text>
</comment>